<reference evidence="2" key="1">
    <citation type="submission" date="2019-12" db="EMBL/GenBank/DDBJ databases">
        <title>Genome sequencing and annotation of Brassica cretica.</title>
        <authorList>
            <person name="Studholme D.J."/>
            <person name="Sarris P.F."/>
        </authorList>
    </citation>
    <scope>NUCLEOTIDE SEQUENCE</scope>
    <source>
        <strain evidence="2">PFS-102/07</strain>
        <tissue evidence="2">Leaf</tissue>
    </source>
</reference>
<organism evidence="2">
    <name type="scientific">Brassica cretica</name>
    <name type="common">Mustard</name>
    <dbReference type="NCBI Taxonomy" id="69181"/>
    <lineage>
        <taxon>Eukaryota</taxon>
        <taxon>Viridiplantae</taxon>
        <taxon>Streptophyta</taxon>
        <taxon>Embryophyta</taxon>
        <taxon>Tracheophyta</taxon>
        <taxon>Spermatophyta</taxon>
        <taxon>Magnoliopsida</taxon>
        <taxon>eudicotyledons</taxon>
        <taxon>Gunneridae</taxon>
        <taxon>Pentapetalae</taxon>
        <taxon>rosids</taxon>
        <taxon>malvids</taxon>
        <taxon>Brassicales</taxon>
        <taxon>Brassicaceae</taxon>
        <taxon>Brassiceae</taxon>
        <taxon>Brassica</taxon>
    </lineage>
</organism>
<name>A0A8S9J2B4_BRACR</name>
<evidence type="ECO:0000313" key="2">
    <source>
        <dbReference type="EMBL" id="KAF2576204.1"/>
    </source>
</evidence>
<dbReference type="AlphaFoldDB" id="A0A8S9J2B4"/>
<accession>A0A8S9J2B4</accession>
<proteinExistence type="predicted"/>
<gene>
    <name evidence="2" type="ORF">F2Q70_00003980</name>
</gene>
<feature type="compositionally biased region" description="Polar residues" evidence="1">
    <location>
        <begin position="58"/>
        <end position="69"/>
    </location>
</feature>
<evidence type="ECO:0000256" key="1">
    <source>
        <dbReference type="SAM" id="MobiDB-lite"/>
    </source>
</evidence>
<dbReference type="PROSITE" id="PS51257">
    <property type="entry name" value="PROKAR_LIPOPROTEIN"/>
    <property type="match status" value="1"/>
</dbReference>
<feature type="region of interest" description="Disordered" evidence="1">
    <location>
        <begin position="1"/>
        <end position="127"/>
    </location>
</feature>
<sequence>MESEEHRPTHHIKHRSTPTMQSVGSCKTVRIMTHEVFAARHPHPSQPYRVTTDDIDRQQQSVTDRPTNSVEDRQQFSSSDRHPQFSTLNALRHPSKPSETSVQQSEDAAKPMIIDHATEGQTLRRRK</sequence>
<protein>
    <submittedName>
        <fullName evidence="2">Uncharacterized protein</fullName>
    </submittedName>
</protein>
<dbReference type="EMBL" id="QGKY02001015">
    <property type="protein sequence ID" value="KAF2576204.1"/>
    <property type="molecule type" value="Genomic_DNA"/>
</dbReference>
<feature type="compositionally biased region" description="Polar residues" evidence="1">
    <location>
        <begin position="97"/>
        <end position="106"/>
    </location>
</feature>
<feature type="compositionally biased region" description="Basic and acidic residues" evidence="1">
    <location>
        <begin position="70"/>
        <end position="83"/>
    </location>
</feature>
<comment type="caution">
    <text evidence="2">The sequence shown here is derived from an EMBL/GenBank/DDBJ whole genome shotgun (WGS) entry which is preliminary data.</text>
</comment>